<accession>A0A1C7PFA9</accession>
<dbReference type="KEGG" id="agl:PYTT_0282"/>
<feature type="transmembrane region" description="Helical" evidence="1">
    <location>
        <begin position="268"/>
        <end position="294"/>
    </location>
</feature>
<keyword evidence="1" id="KW-0472">Membrane</keyword>
<feature type="transmembrane region" description="Helical" evidence="1">
    <location>
        <begin position="181"/>
        <end position="207"/>
    </location>
</feature>
<dbReference type="RefSeq" id="WP_067772657.1">
    <property type="nucleotide sequence ID" value="NZ_LIGX01000002.1"/>
</dbReference>
<feature type="transmembrane region" description="Helical" evidence="1">
    <location>
        <begin position="228"/>
        <end position="248"/>
    </location>
</feature>
<proteinExistence type="predicted"/>
<name>A0A1C7PFA9_9BACT</name>
<gene>
    <name evidence="2" type="ORF">PYTT_0282</name>
</gene>
<keyword evidence="1" id="KW-0812">Transmembrane</keyword>
<dbReference type="PATRIC" id="fig|1679444.3.peg.460"/>
<protein>
    <submittedName>
        <fullName evidence="2">Uncharacterized protein</fullName>
    </submittedName>
</protein>
<sequence length="342" mass="37070">MPPATLHSCVRTLLLIIAACAAAIYNRPACYAVLICLLCNLSILEWAASLKKNGITCHRNLLLAAGLAYPWLMAGAILGMYSQYTRQTPILQFGGKGDPSFLLFPDSSEQLHILTSFFTLSAIYLACFIATSVLWEMASPGNQNKNLSAISGTVLPFLFPAWFFSWALSALIPTGNTPSHILPPVILLLLACGLFELLAAIFNKWLGGKIFKRNPLSRHIAPERTWEGLLGATATLSIAAATALLYHWPDAWFNASSLDWTEHLLTIIKFILIFVISIPALIFGMGLLAHFGALTAIYLRQTLGIEQTENRHISTLLGSLGLPLAASSALLAAIALLNNLPT</sequence>
<reference evidence="3" key="1">
    <citation type="submission" date="2016-09" db="EMBL/GenBank/DDBJ databases">
        <authorList>
            <person name="Koehorst J."/>
        </authorList>
    </citation>
    <scope>NUCLEOTIDE SEQUENCE [LARGE SCALE GENOMIC DNA]</scope>
</reference>
<feature type="transmembrane region" description="Helical" evidence="1">
    <location>
        <begin position="147"/>
        <end position="169"/>
    </location>
</feature>
<keyword evidence="3" id="KW-1185">Reference proteome</keyword>
<dbReference type="Proteomes" id="UP000176204">
    <property type="component" value="Chromosome I"/>
</dbReference>
<dbReference type="EMBL" id="LT629973">
    <property type="protein sequence ID" value="SEH72902.1"/>
    <property type="molecule type" value="Genomic_DNA"/>
</dbReference>
<dbReference type="AlphaFoldDB" id="A0A1C7PFA9"/>
<evidence type="ECO:0000313" key="3">
    <source>
        <dbReference type="Proteomes" id="UP000176204"/>
    </source>
</evidence>
<feature type="transmembrane region" description="Helical" evidence="1">
    <location>
        <begin position="111"/>
        <end position="135"/>
    </location>
</feature>
<feature type="transmembrane region" description="Helical" evidence="1">
    <location>
        <begin position="61"/>
        <end position="81"/>
    </location>
</feature>
<evidence type="ECO:0000313" key="2">
    <source>
        <dbReference type="EMBL" id="SEH72902.1"/>
    </source>
</evidence>
<feature type="transmembrane region" description="Helical" evidence="1">
    <location>
        <begin position="315"/>
        <end position="337"/>
    </location>
</feature>
<dbReference type="STRING" id="1679444.PYTT_0282"/>
<feature type="transmembrane region" description="Helical" evidence="1">
    <location>
        <begin position="31"/>
        <end position="49"/>
    </location>
</feature>
<keyword evidence="1" id="KW-1133">Transmembrane helix</keyword>
<evidence type="ECO:0000256" key="1">
    <source>
        <dbReference type="SAM" id="Phobius"/>
    </source>
</evidence>
<organism evidence="2 3">
    <name type="scientific">Akkermansia glycaniphila</name>
    <dbReference type="NCBI Taxonomy" id="1679444"/>
    <lineage>
        <taxon>Bacteria</taxon>
        <taxon>Pseudomonadati</taxon>
        <taxon>Verrucomicrobiota</taxon>
        <taxon>Verrucomicrobiia</taxon>
        <taxon>Verrucomicrobiales</taxon>
        <taxon>Akkermansiaceae</taxon>
        <taxon>Akkermansia</taxon>
    </lineage>
</organism>